<reference evidence="5" key="1">
    <citation type="journal article" date="2019" name="Int. J. Syst. Evol. Microbiol.">
        <title>The Global Catalogue of Microorganisms (GCM) 10K type strain sequencing project: providing services to taxonomists for standard genome sequencing and annotation.</title>
        <authorList>
            <consortium name="The Broad Institute Genomics Platform"/>
            <consortium name="The Broad Institute Genome Sequencing Center for Infectious Disease"/>
            <person name="Wu L."/>
            <person name="Ma J."/>
        </authorList>
    </citation>
    <scope>NUCLEOTIDE SEQUENCE [LARGE SCALE GENOMIC DNA]</scope>
    <source>
        <strain evidence="5">CGMCC 1.14966</strain>
    </source>
</reference>
<sequence>MPAALALGPVLVFGGTTEGRQVAAWLGRTDYPFWYSTKSRVEMELPANGQYRCEAFTEVSLADFCRQHRVRGIVHASHPFAEQLHATIAHVSQRLGLPVGRVEREYPERSTHSLVHYADSYEEVVARLLEAAHEPVLALSGVQTIVRLRDYWQQRRMLFRVLPREASVALARAAGFPAEGLIPAWPGADLDEEVQLIRRTGVQAVVTKESGESGFLSVKIAAALQAGVPIFIVRRPSLPAHFHSIRGEAELLDFLYACTHGLTAGS</sequence>
<evidence type="ECO:0000256" key="3">
    <source>
        <dbReference type="ARBA" id="ARBA00023002"/>
    </source>
</evidence>
<dbReference type="PANTHER" id="PTHR36925:SF1">
    <property type="entry name" value="COBALT-PRECORRIN-6A REDUCTASE"/>
    <property type="match status" value="1"/>
</dbReference>
<evidence type="ECO:0000313" key="5">
    <source>
        <dbReference type="Proteomes" id="UP000637774"/>
    </source>
</evidence>
<proteinExistence type="predicted"/>
<comment type="pathway">
    <text evidence="1">Cofactor biosynthesis; adenosylcobalamin biosynthesis.</text>
</comment>
<keyword evidence="3" id="KW-0560">Oxidoreductase</keyword>
<accession>A0ABQ2A9R1</accession>
<evidence type="ECO:0000256" key="2">
    <source>
        <dbReference type="ARBA" id="ARBA00022573"/>
    </source>
</evidence>
<keyword evidence="5" id="KW-1185">Reference proteome</keyword>
<dbReference type="RefSeq" id="WP_188562570.1">
    <property type="nucleotide sequence ID" value="NZ_BMGY01000025.1"/>
</dbReference>
<organism evidence="4 5">
    <name type="scientific">Hymenobacter frigidus</name>
    <dbReference type="NCBI Taxonomy" id="1524095"/>
    <lineage>
        <taxon>Bacteria</taxon>
        <taxon>Pseudomonadati</taxon>
        <taxon>Bacteroidota</taxon>
        <taxon>Cytophagia</taxon>
        <taxon>Cytophagales</taxon>
        <taxon>Hymenobacteraceae</taxon>
        <taxon>Hymenobacter</taxon>
    </lineage>
</organism>
<evidence type="ECO:0008006" key="6">
    <source>
        <dbReference type="Google" id="ProtNLM"/>
    </source>
</evidence>
<dbReference type="EMBL" id="BMGY01000025">
    <property type="protein sequence ID" value="GGH87498.1"/>
    <property type="molecule type" value="Genomic_DNA"/>
</dbReference>
<evidence type="ECO:0000256" key="1">
    <source>
        <dbReference type="ARBA" id="ARBA00004953"/>
    </source>
</evidence>
<protein>
    <recommendedName>
        <fullName evidence="6">Precorrin-6A reductase</fullName>
    </recommendedName>
</protein>
<name>A0ABQ2A9R1_9BACT</name>
<dbReference type="Proteomes" id="UP000637774">
    <property type="component" value="Unassembled WGS sequence"/>
</dbReference>
<dbReference type="Pfam" id="PF02571">
    <property type="entry name" value="CbiJ"/>
    <property type="match status" value="1"/>
</dbReference>
<dbReference type="PANTHER" id="PTHR36925">
    <property type="entry name" value="COBALT-PRECORRIN-6A REDUCTASE"/>
    <property type="match status" value="1"/>
</dbReference>
<dbReference type="InterPro" id="IPR003723">
    <property type="entry name" value="Precorrin-6x_reduct"/>
</dbReference>
<dbReference type="PROSITE" id="PS51014">
    <property type="entry name" value="COBK_CBIJ"/>
    <property type="match status" value="1"/>
</dbReference>
<comment type="caution">
    <text evidence="4">The sequence shown here is derived from an EMBL/GenBank/DDBJ whole genome shotgun (WGS) entry which is preliminary data.</text>
</comment>
<evidence type="ECO:0000313" key="4">
    <source>
        <dbReference type="EMBL" id="GGH87498.1"/>
    </source>
</evidence>
<keyword evidence="2" id="KW-0169">Cobalamin biosynthesis</keyword>
<gene>
    <name evidence="4" type="ORF">GCM10011495_26550</name>
</gene>